<dbReference type="InterPro" id="IPR008271">
    <property type="entry name" value="Ser/Thr_kinase_AS"/>
</dbReference>
<accession>A8IRA4</accession>
<dbReference type="KEGG" id="cre:CHLRE_17g707650v5"/>
<dbReference type="EMBL" id="CM008978">
    <property type="protein sequence ID" value="PNW70145.1"/>
    <property type="molecule type" value="Genomic_DNA"/>
</dbReference>
<dbReference type="SMART" id="SM00220">
    <property type="entry name" value="S_TKc"/>
    <property type="match status" value="1"/>
</dbReference>
<dbReference type="PROSITE" id="PS00108">
    <property type="entry name" value="PROTEIN_KINASE_ST"/>
    <property type="match status" value="1"/>
</dbReference>
<keyword evidence="3" id="KW-0547">Nucleotide-binding</keyword>
<feature type="compositionally biased region" description="Low complexity" evidence="6">
    <location>
        <begin position="601"/>
        <end position="621"/>
    </location>
</feature>
<dbReference type="Gene3D" id="1.10.510.10">
    <property type="entry name" value="Transferase(Phosphotransferase) domain 1"/>
    <property type="match status" value="2"/>
</dbReference>
<dbReference type="PANTHER" id="PTHR24346">
    <property type="entry name" value="MAP/MICROTUBULE AFFINITY-REGULATING KINASE"/>
    <property type="match status" value="1"/>
</dbReference>
<gene>
    <name evidence="7" type="ORF">CHLRE_17g707650v5</name>
</gene>
<dbReference type="Proteomes" id="UP000006906">
    <property type="component" value="Chromosome 17"/>
</dbReference>
<dbReference type="GO" id="GO:0004674">
    <property type="term" value="F:protein serine/threonine kinase activity"/>
    <property type="evidence" value="ECO:0000318"/>
    <property type="project" value="GO_Central"/>
</dbReference>
<dbReference type="OrthoDB" id="539158at2759"/>
<feature type="region of interest" description="Disordered" evidence="6">
    <location>
        <begin position="474"/>
        <end position="560"/>
    </location>
</feature>
<keyword evidence="4" id="KW-0418">Kinase</keyword>
<dbReference type="InterPro" id="IPR017441">
    <property type="entry name" value="Protein_kinase_ATP_BS"/>
</dbReference>
<dbReference type="GO" id="GO:0005524">
    <property type="term" value="F:ATP binding"/>
    <property type="evidence" value="ECO:0007669"/>
    <property type="project" value="UniProtKB-UniRule"/>
</dbReference>
<feature type="compositionally biased region" description="Low complexity" evidence="6">
    <location>
        <begin position="272"/>
        <end position="281"/>
    </location>
</feature>
<dbReference type="InParanoid" id="A8IRA4"/>
<dbReference type="PROSITE" id="PS50011">
    <property type="entry name" value="PROTEIN_KINASE_DOM"/>
    <property type="match status" value="1"/>
</dbReference>
<dbReference type="STRING" id="3055.A8IRA4"/>
<dbReference type="Pfam" id="PF00069">
    <property type="entry name" value="Pkinase"/>
    <property type="match status" value="2"/>
</dbReference>
<evidence type="ECO:0000256" key="4">
    <source>
        <dbReference type="ARBA" id="ARBA00022777"/>
    </source>
</evidence>
<evidence type="ECO:0000256" key="1">
    <source>
        <dbReference type="ARBA" id="ARBA00022527"/>
    </source>
</evidence>
<feature type="region of interest" description="Disordered" evidence="6">
    <location>
        <begin position="1"/>
        <end position="42"/>
    </location>
</feature>
<organism evidence="7 8">
    <name type="scientific">Chlamydomonas reinhardtii</name>
    <name type="common">Chlamydomonas smithii</name>
    <dbReference type="NCBI Taxonomy" id="3055"/>
    <lineage>
        <taxon>Eukaryota</taxon>
        <taxon>Viridiplantae</taxon>
        <taxon>Chlorophyta</taxon>
        <taxon>core chlorophytes</taxon>
        <taxon>Chlorophyceae</taxon>
        <taxon>CS clade</taxon>
        <taxon>Chlamydomonadales</taxon>
        <taxon>Chlamydomonadaceae</taxon>
        <taxon>Chlamydomonas</taxon>
    </lineage>
</organism>
<evidence type="ECO:0000256" key="2">
    <source>
        <dbReference type="ARBA" id="ARBA00022679"/>
    </source>
</evidence>
<evidence type="ECO:0000256" key="6">
    <source>
        <dbReference type="SAM" id="MobiDB-lite"/>
    </source>
</evidence>
<feature type="compositionally biased region" description="Polar residues" evidence="6">
    <location>
        <begin position="494"/>
        <end position="508"/>
    </location>
</feature>
<keyword evidence="1" id="KW-0723">Serine/threonine-protein kinase</keyword>
<dbReference type="GeneID" id="5717187"/>
<name>A8IRA4_CHLRE</name>
<dbReference type="PaxDb" id="3055-EDP04661"/>
<evidence type="ECO:0000313" key="7">
    <source>
        <dbReference type="EMBL" id="PNW70145.1"/>
    </source>
</evidence>
<keyword evidence="5" id="KW-0067">ATP-binding</keyword>
<feature type="region of interest" description="Disordered" evidence="6">
    <location>
        <begin position="244"/>
        <end position="281"/>
    </location>
</feature>
<reference evidence="7 8" key="1">
    <citation type="journal article" date="2007" name="Science">
        <title>The Chlamydomonas genome reveals the evolution of key animal and plant functions.</title>
        <authorList>
            <person name="Merchant S.S."/>
            <person name="Prochnik S.E."/>
            <person name="Vallon O."/>
            <person name="Harris E.H."/>
            <person name="Karpowicz S.J."/>
            <person name="Witman G.B."/>
            <person name="Terry A."/>
            <person name="Salamov A."/>
            <person name="Fritz-Laylin L.K."/>
            <person name="Marechal-Drouard L."/>
            <person name="Marshall W.F."/>
            <person name="Qu L.H."/>
            <person name="Nelson D.R."/>
            <person name="Sanderfoot A.A."/>
            <person name="Spalding M.H."/>
            <person name="Kapitonov V.V."/>
            <person name="Ren Q."/>
            <person name="Ferris P."/>
            <person name="Lindquist E."/>
            <person name="Shapiro H."/>
            <person name="Lucas S.M."/>
            <person name="Grimwood J."/>
            <person name="Schmutz J."/>
            <person name="Cardol P."/>
            <person name="Cerutti H."/>
            <person name="Chanfreau G."/>
            <person name="Chen C.L."/>
            <person name="Cognat V."/>
            <person name="Croft M.T."/>
            <person name="Dent R."/>
            <person name="Dutcher S."/>
            <person name="Fernandez E."/>
            <person name="Fukuzawa H."/>
            <person name="Gonzalez-Ballester D."/>
            <person name="Gonzalez-Halphen D."/>
            <person name="Hallmann A."/>
            <person name="Hanikenne M."/>
            <person name="Hippler M."/>
            <person name="Inwood W."/>
            <person name="Jabbari K."/>
            <person name="Kalanon M."/>
            <person name="Kuras R."/>
            <person name="Lefebvre P.A."/>
            <person name="Lemaire S.D."/>
            <person name="Lobanov A.V."/>
            <person name="Lohr M."/>
            <person name="Manuell A."/>
            <person name="Meier I."/>
            <person name="Mets L."/>
            <person name="Mittag M."/>
            <person name="Mittelmeier T."/>
            <person name="Moroney J.V."/>
            <person name="Moseley J."/>
            <person name="Napoli C."/>
            <person name="Nedelcu A.M."/>
            <person name="Niyogi K."/>
            <person name="Novoselov S.V."/>
            <person name="Paulsen I.T."/>
            <person name="Pazour G."/>
            <person name="Purton S."/>
            <person name="Ral J.P."/>
            <person name="Riano-Pachon D.M."/>
            <person name="Riekhof W."/>
            <person name="Rymarquis L."/>
            <person name="Schroda M."/>
            <person name="Stern D."/>
            <person name="Umen J."/>
            <person name="Willows R."/>
            <person name="Wilson N."/>
            <person name="Zimmer S.L."/>
            <person name="Allmer J."/>
            <person name="Balk J."/>
            <person name="Bisova K."/>
            <person name="Chen C.J."/>
            <person name="Elias M."/>
            <person name="Gendler K."/>
            <person name="Hauser C."/>
            <person name="Lamb M.R."/>
            <person name="Ledford H."/>
            <person name="Long J.C."/>
            <person name="Minagawa J."/>
            <person name="Page M.D."/>
            <person name="Pan J."/>
            <person name="Pootakham W."/>
            <person name="Roje S."/>
            <person name="Rose A."/>
            <person name="Stahlberg E."/>
            <person name="Terauchi A.M."/>
            <person name="Yang P."/>
            <person name="Ball S."/>
            <person name="Bowler C."/>
            <person name="Dieckmann C.L."/>
            <person name="Gladyshev V.N."/>
            <person name="Green P."/>
            <person name="Jorgensen R."/>
            <person name="Mayfield S."/>
            <person name="Mueller-Roeber B."/>
            <person name="Rajamani S."/>
            <person name="Sayre R.T."/>
            <person name="Brokstein P."/>
            <person name="Dubchak I."/>
            <person name="Goodstein D."/>
            <person name="Hornick L."/>
            <person name="Huang Y.W."/>
            <person name="Jhaveri J."/>
            <person name="Luo Y."/>
            <person name="Martinez D."/>
            <person name="Ngau W.C."/>
            <person name="Otillar B."/>
            <person name="Poliakov A."/>
            <person name="Porter A."/>
            <person name="Szajkowski L."/>
            <person name="Werner G."/>
            <person name="Zhou K."/>
            <person name="Grigoriev I.V."/>
            <person name="Rokhsar D.S."/>
            <person name="Grossman A.R."/>
        </authorList>
    </citation>
    <scope>NUCLEOTIDE SEQUENCE [LARGE SCALE GENOMIC DNA]</scope>
    <source>
        <strain evidence="8">CC-503</strain>
    </source>
</reference>
<proteinExistence type="predicted"/>
<feature type="region of interest" description="Disordered" evidence="6">
    <location>
        <begin position="586"/>
        <end position="625"/>
    </location>
</feature>
<protein>
    <submittedName>
        <fullName evidence="7">Uncharacterized protein</fullName>
    </submittedName>
</protein>
<dbReference type="SUPFAM" id="SSF56112">
    <property type="entry name" value="Protein kinase-like (PK-like)"/>
    <property type="match status" value="1"/>
</dbReference>
<feature type="compositionally biased region" description="Low complexity" evidence="6">
    <location>
        <begin position="734"/>
        <end position="750"/>
    </location>
</feature>
<keyword evidence="8" id="KW-1185">Reference proteome</keyword>
<dbReference type="PANTHER" id="PTHR24346:SF82">
    <property type="entry name" value="KP78A-RELATED"/>
    <property type="match status" value="1"/>
</dbReference>
<feature type="region of interest" description="Disordered" evidence="6">
    <location>
        <begin position="445"/>
        <end position="464"/>
    </location>
</feature>
<feature type="region of interest" description="Disordered" evidence="6">
    <location>
        <begin position="720"/>
        <end position="768"/>
    </location>
</feature>
<dbReference type="InterPro" id="IPR000719">
    <property type="entry name" value="Prot_kinase_dom"/>
</dbReference>
<evidence type="ECO:0000313" key="8">
    <source>
        <dbReference type="Proteomes" id="UP000006906"/>
    </source>
</evidence>
<dbReference type="AlphaFoldDB" id="A8IRA4"/>
<feature type="compositionally biased region" description="Basic and acidic residues" evidence="6">
    <location>
        <begin position="720"/>
        <end position="733"/>
    </location>
</feature>
<dbReference type="Gramene" id="PNW70145">
    <property type="protein sequence ID" value="PNW70145"/>
    <property type="gene ID" value="CHLRE_17g707650v5"/>
</dbReference>
<evidence type="ECO:0000256" key="5">
    <source>
        <dbReference type="ARBA" id="ARBA00022840"/>
    </source>
</evidence>
<sequence length="768" mass="80121">MGGCLSRTEVSEVDVAVTPRRRSSRTGGRGGNRSNRGQSYVMRTYTPPPPPPIFGCEGEYKVMELLGTGGTGQTWLCQHHETARRVAVKFVPRPLPPVLVPLISMELQLQASLSEGHLGLVRLESAMLSRTHLGLVMEYVDGGTLTQYVSKRTETRDERGGLNLTEDEARYMFRQMVSAVEHLHSSHVAHRDLKMCNVVLSSTYPPALKLCDFGFAKNFDNEDSKMHTCIGTPVYMSPNQLATAAANKKTPTPPTPFPGKAVELPPPEPTPAVKAQADADTAAGDLSDATPVLSYSARAADVWACGVMLFAMLLGRFPFDHENHPDPNSSDAQVEVWKEQVRASGEDWQKMPRVAPYVRLLSDSCRDLLGKMLQFEEADRINISGIREHPWFNLPLPEHLDKTLTELEGRQQRQHQRLAKVAPAQVAARDAAIKDLVLRASRVPGQRANGGVGGTRRPPPLSILNPGLFAAIQEADRESDSPRTPGRSTPAGDGSQTPRRVTFAQSAPDSERPTGPACSEAAVSSAQVEVGLEDGGSNAGSDKGDCKADTGENVTPPDAVDEGKFITLDLSSAAWAAKQVTLPLEPAAPVPQQGDPPAPVPSEASAPAAAGEDAESASASATGVAESGVATRLAAGAVAEAAIAQARVSHARSSAACGSPPAASLAASTATSLLTNNSSATLGAPAVSGSANAFQDATAAGLAAAVDAAVAAVAAAAVSKETKDKAASRDPEPSKAASSSGDGRASGGSANAPCTPDNTLGPAIKVSA</sequence>
<evidence type="ECO:0000256" key="3">
    <source>
        <dbReference type="ARBA" id="ARBA00022741"/>
    </source>
</evidence>
<dbReference type="RefSeq" id="XP_001691553.1">
    <property type="nucleotide sequence ID" value="XM_001691501.2"/>
</dbReference>
<dbReference type="InterPro" id="IPR011009">
    <property type="entry name" value="Kinase-like_dom_sf"/>
</dbReference>
<dbReference type="eggNOG" id="KOG0583">
    <property type="taxonomic scope" value="Eukaryota"/>
</dbReference>
<dbReference type="ProMEX" id="A8IRA4"/>
<dbReference type="HOGENOM" id="CLU_363836_0_0_1"/>
<feature type="compositionally biased region" description="Pro residues" evidence="6">
    <location>
        <begin position="586"/>
        <end position="600"/>
    </location>
</feature>
<dbReference type="PROSITE" id="PS00107">
    <property type="entry name" value="PROTEIN_KINASE_ATP"/>
    <property type="match status" value="1"/>
</dbReference>
<keyword evidence="2" id="KW-0808">Transferase</keyword>